<reference evidence="1 2" key="1">
    <citation type="submission" date="2015-01" db="EMBL/GenBank/DDBJ databases">
        <title>Evolution of Trichinella species and genotypes.</title>
        <authorList>
            <person name="Korhonen P.K."/>
            <person name="Edoardo P."/>
            <person name="Giuseppe L.R."/>
            <person name="Gasser R.B."/>
        </authorList>
    </citation>
    <scope>NUCLEOTIDE SEQUENCE [LARGE SCALE GENOMIC DNA]</scope>
    <source>
        <strain evidence="1">ISS1029</strain>
    </source>
</reference>
<dbReference type="EMBL" id="JYDP01000056">
    <property type="protein sequence ID" value="KRZ10753.1"/>
    <property type="molecule type" value="Genomic_DNA"/>
</dbReference>
<gene>
    <name evidence="1" type="ORF">T11_7609</name>
</gene>
<evidence type="ECO:0000313" key="2">
    <source>
        <dbReference type="Proteomes" id="UP000055024"/>
    </source>
</evidence>
<keyword evidence="2" id="KW-1185">Reference proteome</keyword>
<comment type="caution">
    <text evidence="1">The sequence shown here is derived from an EMBL/GenBank/DDBJ whole genome shotgun (WGS) entry which is preliminary data.</text>
</comment>
<protein>
    <submittedName>
        <fullName evidence="1">Uncharacterized protein</fullName>
    </submittedName>
</protein>
<dbReference type="OrthoDB" id="5854292at2759"/>
<dbReference type="AlphaFoldDB" id="A0A0V1HJY9"/>
<dbReference type="Proteomes" id="UP000055024">
    <property type="component" value="Unassembled WGS sequence"/>
</dbReference>
<accession>A0A0V1HJY9</accession>
<evidence type="ECO:0000313" key="1">
    <source>
        <dbReference type="EMBL" id="KRZ10753.1"/>
    </source>
</evidence>
<proteinExistence type="predicted"/>
<name>A0A0V1HJY9_9BILA</name>
<sequence length="165" mass="18615">MNSVQMVIMFYGNCLSVQSTCKRSYPSLLDSVSCATSYEPIASVHLLHYRLSFSLCINNQTKKGKESHVVLTCSFVHAAVPTFQIWLEATPAGSTGTRLPLDPTSQHLRFRNPRVQAKPADLPKHSLEKMEKTTLYPDVEKIALNGRYQGGFEIAYKRHQIKWDA</sequence>
<organism evidence="1 2">
    <name type="scientific">Trichinella zimbabwensis</name>
    <dbReference type="NCBI Taxonomy" id="268475"/>
    <lineage>
        <taxon>Eukaryota</taxon>
        <taxon>Metazoa</taxon>
        <taxon>Ecdysozoa</taxon>
        <taxon>Nematoda</taxon>
        <taxon>Enoplea</taxon>
        <taxon>Dorylaimia</taxon>
        <taxon>Trichinellida</taxon>
        <taxon>Trichinellidae</taxon>
        <taxon>Trichinella</taxon>
    </lineage>
</organism>